<keyword evidence="1" id="KW-1185">Reference proteome</keyword>
<dbReference type="WBParaSite" id="SMUV_0000465001-mRNA-1">
    <property type="protein sequence ID" value="SMUV_0000465001-mRNA-1"/>
    <property type="gene ID" value="SMUV_0000465001"/>
</dbReference>
<name>A0A0N5AJK8_9BILA</name>
<organism evidence="1 2">
    <name type="scientific">Syphacia muris</name>
    <dbReference type="NCBI Taxonomy" id="451379"/>
    <lineage>
        <taxon>Eukaryota</taxon>
        <taxon>Metazoa</taxon>
        <taxon>Ecdysozoa</taxon>
        <taxon>Nematoda</taxon>
        <taxon>Chromadorea</taxon>
        <taxon>Rhabditida</taxon>
        <taxon>Spirurina</taxon>
        <taxon>Oxyuridomorpha</taxon>
        <taxon>Oxyuroidea</taxon>
        <taxon>Oxyuridae</taxon>
        <taxon>Syphacia</taxon>
    </lineage>
</organism>
<reference evidence="2" key="1">
    <citation type="submission" date="2017-02" db="UniProtKB">
        <authorList>
            <consortium name="WormBaseParasite"/>
        </authorList>
    </citation>
    <scope>IDENTIFICATION</scope>
</reference>
<dbReference type="AlphaFoldDB" id="A0A0N5AJK8"/>
<evidence type="ECO:0000313" key="2">
    <source>
        <dbReference type="WBParaSite" id="SMUV_0000465001-mRNA-1"/>
    </source>
</evidence>
<sequence>MPTSDMIAEECLKSAFLLEFRSKVHFANKALNCSFQDNSNNRTILERSSLFIAQHSRNTEPILLRIHVTEKNRHTNTLFEYEHFNDSDKNSKMLAAHQAEIAPEVSSSSSSSSSLSAYSVCQIRDVSVTSDTSAATAQRLLRSFR</sequence>
<accession>A0A0N5AJK8</accession>
<dbReference type="Proteomes" id="UP000046393">
    <property type="component" value="Unplaced"/>
</dbReference>
<proteinExistence type="predicted"/>
<evidence type="ECO:0000313" key="1">
    <source>
        <dbReference type="Proteomes" id="UP000046393"/>
    </source>
</evidence>
<protein>
    <submittedName>
        <fullName evidence="2">Uncharacterized protein</fullName>
    </submittedName>
</protein>